<keyword evidence="5 10" id="KW-0159">Chromosome partition</keyword>
<evidence type="ECO:0000256" key="7">
    <source>
        <dbReference type="ARBA" id="ARBA00023125"/>
    </source>
</evidence>
<dbReference type="GO" id="GO:0007059">
    <property type="term" value="P:chromosome segregation"/>
    <property type="evidence" value="ECO:0007669"/>
    <property type="project" value="UniProtKB-UniRule"/>
</dbReference>
<dbReference type="InterPro" id="IPR011931">
    <property type="entry name" value="Recomb_XerC"/>
</dbReference>
<evidence type="ECO:0000256" key="3">
    <source>
        <dbReference type="ARBA" id="ARBA00022490"/>
    </source>
</evidence>
<dbReference type="InterPro" id="IPR050090">
    <property type="entry name" value="Tyrosine_recombinase_XerCD"/>
</dbReference>
<gene>
    <name evidence="10" type="primary">xerC</name>
    <name evidence="14" type="ORF">SAMN02745133_02115</name>
</gene>
<dbReference type="InterPro" id="IPR023009">
    <property type="entry name" value="Tyrosine_recombinase_XerC/XerD"/>
</dbReference>
<dbReference type="Pfam" id="PF02899">
    <property type="entry name" value="Phage_int_SAM_1"/>
    <property type="match status" value="1"/>
</dbReference>
<dbReference type="STRING" id="1121429.SAMN02745133_02115"/>
<dbReference type="GO" id="GO:0006313">
    <property type="term" value="P:DNA transposition"/>
    <property type="evidence" value="ECO:0007669"/>
    <property type="project" value="UniProtKB-UniRule"/>
</dbReference>
<keyword evidence="6 10" id="KW-0229">DNA integration</keyword>
<dbReference type="SUPFAM" id="SSF56349">
    <property type="entry name" value="DNA breaking-rejoining enzymes"/>
    <property type="match status" value="1"/>
</dbReference>
<dbReference type="PANTHER" id="PTHR30349">
    <property type="entry name" value="PHAGE INTEGRASE-RELATED"/>
    <property type="match status" value="1"/>
</dbReference>
<dbReference type="PANTHER" id="PTHR30349:SF77">
    <property type="entry name" value="TYROSINE RECOMBINASE XERC"/>
    <property type="match status" value="1"/>
</dbReference>
<dbReference type="GO" id="GO:0003677">
    <property type="term" value="F:DNA binding"/>
    <property type="evidence" value="ECO:0007669"/>
    <property type="project" value="UniProtKB-UniRule"/>
</dbReference>
<keyword evidence="9 10" id="KW-0131">Cell cycle</keyword>
<keyword evidence="3 10" id="KW-0963">Cytoplasm</keyword>
<evidence type="ECO:0000256" key="11">
    <source>
        <dbReference type="NCBIfam" id="TIGR02224"/>
    </source>
</evidence>
<evidence type="ECO:0000256" key="9">
    <source>
        <dbReference type="ARBA" id="ARBA00023306"/>
    </source>
</evidence>
<evidence type="ECO:0000259" key="13">
    <source>
        <dbReference type="PROSITE" id="PS51900"/>
    </source>
</evidence>
<evidence type="ECO:0000256" key="1">
    <source>
        <dbReference type="ARBA" id="ARBA00004496"/>
    </source>
</evidence>
<dbReference type="HAMAP" id="MF_01808">
    <property type="entry name" value="Recomb_XerC_XerD"/>
    <property type="match status" value="1"/>
</dbReference>
<keyword evidence="4 10" id="KW-0132">Cell division</keyword>
<evidence type="ECO:0000256" key="2">
    <source>
        <dbReference type="ARBA" id="ARBA00006657"/>
    </source>
</evidence>
<dbReference type="Pfam" id="PF00589">
    <property type="entry name" value="Phage_integrase"/>
    <property type="match status" value="1"/>
</dbReference>
<feature type="active site" evidence="10">
    <location>
        <position position="263"/>
    </location>
</feature>
<feature type="domain" description="Core-binding (CB)" evidence="13">
    <location>
        <begin position="15"/>
        <end position="106"/>
    </location>
</feature>
<dbReference type="PROSITE" id="PS51898">
    <property type="entry name" value="TYR_RECOMBINASE"/>
    <property type="match status" value="1"/>
</dbReference>
<dbReference type="NCBIfam" id="TIGR02224">
    <property type="entry name" value="recomb_XerC"/>
    <property type="match status" value="1"/>
</dbReference>
<dbReference type="InterPro" id="IPR002104">
    <property type="entry name" value="Integrase_catalytic"/>
</dbReference>
<comment type="similarity">
    <text evidence="2 10">Belongs to the 'phage' integrase family. XerC subfamily.</text>
</comment>
<dbReference type="InterPro" id="IPR044068">
    <property type="entry name" value="CB"/>
</dbReference>
<evidence type="ECO:0000256" key="8">
    <source>
        <dbReference type="ARBA" id="ARBA00023172"/>
    </source>
</evidence>
<evidence type="ECO:0000313" key="14">
    <source>
        <dbReference type="EMBL" id="SHF22715.1"/>
    </source>
</evidence>
<keyword evidence="15" id="KW-1185">Reference proteome</keyword>
<dbReference type="AlphaFoldDB" id="A0A1M4ZXK5"/>
<dbReference type="InterPro" id="IPR004107">
    <property type="entry name" value="Integrase_SAM-like_N"/>
</dbReference>
<dbReference type="CDD" id="cd00798">
    <property type="entry name" value="INT_XerDC_C"/>
    <property type="match status" value="1"/>
</dbReference>
<feature type="domain" description="Tyr recombinase" evidence="12">
    <location>
        <begin position="127"/>
        <end position="308"/>
    </location>
</feature>
<feature type="active site" evidence="10">
    <location>
        <position position="166"/>
    </location>
</feature>
<dbReference type="GO" id="GO:0009037">
    <property type="term" value="F:tyrosine-based site-specific recombinase activity"/>
    <property type="evidence" value="ECO:0007669"/>
    <property type="project" value="UniProtKB-UniRule"/>
</dbReference>
<feature type="active site" description="O-(3'-phospho-DNA)-tyrosine intermediate" evidence="10">
    <location>
        <position position="295"/>
    </location>
</feature>
<accession>A0A1M4ZXK5</accession>
<dbReference type="EMBL" id="FQUY01000015">
    <property type="protein sequence ID" value="SHF22715.1"/>
    <property type="molecule type" value="Genomic_DNA"/>
</dbReference>
<evidence type="ECO:0000256" key="6">
    <source>
        <dbReference type="ARBA" id="ARBA00022908"/>
    </source>
</evidence>
<evidence type="ECO:0000313" key="15">
    <source>
        <dbReference type="Proteomes" id="UP000184148"/>
    </source>
</evidence>
<comment type="subunit">
    <text evidence="10">Forms a cyclic heterotetrameric complex composed of two molecules of XerC and two molecules of XerD.</text>
</comment>
<dbReference type="PROSITE" id="PS51900">
    <property type="entry name" value="CB"/>
    <property type="match status" value="1"/>
</dbReference>
<comment type="subcellular location">
    <subcellularLocation>
        <location evidence="1 10">Cytoplasm</location>
    </subcellularLocation>
</comment>
<protein>
    <recommendedName>
        <fullName evidence="10 11">Tyrosine recombinase XerC</fullName>
    </recommendedName>
</protein>
<feature type="active site" evidence="10">
    <location>
        <position position="190"/>
    </location>
</feature>
<dbReference type="GO" id="GO:0005737">
    <property type="term" value="C:cytoplasm"/>
    <property type="evidence" value="ECO:0007669"/>
    <property type="project" value="UniProtKB-SubCell"/>
</dbReference>
<dbReference type="InterPro" id="IPR013762">
    <property type="entry name" value="Integrase-like_cat_sf"/>
</dbReference>
<sequence>MIYFIKRHISTRRWFVMYIIIDHFIDYLKFQKNFSDRTVEAYQKDLFDGLDFFSSALALPVEQIQPSALDSKLMRSYLAHLQQRKLSRATVARRLASWRSFFKFLYNDRLIKANPMVKMSNPKREKRLPKFLYQEEAKQLVEAPDATPLGCRDRALLEFLYATGIRVSELVSLDLHDLELSRGYVRVLGKGAKERMVPLHDRAVAALDYYLRHVRPGLVKQDCPAVFVNYKGTRLSDRGVRKIIDKYCHIAGLKNNISPHAIRHSFATHLLDNGADLRSVQELLGHVSLSTTQIYTHVTKQKLKRVYKMNHPRA</sequence>
<dbReference type="Gene3D" id="1.10.150.130">
    <property type="match status" value="1"/>
</dbReference>
<dbReference type="InterPro" id="IPR010998">
    <property type="entry name" value="Integrase_recombinase_N"/>
</dbReference>
<feature type="active site" evidence="10">
    <location>
        <position position="286"/>
    </location>
</feature>
<proteinExistence type="inferred from homology"/>
<keyword evidence="7 10" id="KW-0238">DNA-binding</keyword>
<organism evidence="14 15">
    <name type="scientific">Desulforamulus putei DSM 12395</name>
    <dbReference type="NCBI Taxonomy" id="1121429"/>
    <lineage>
        <taxon>Bacteria</taxon>
        <taxon>Bacillati</taxon>
        <taxon>Bacillota</taxon>
        <taxon>Clostridia</taxon>
        <taxon>Eubacteriales</taxon>
        <taxon>Peptococcaceae</taxon>
        <taxon>Desulforamulus</taxon>
    </lineage>
</organism>
<dbReference type="NCBIfam" id="NF040815">
    <property type="entry name" value="recomb_XerA_Arch"/>
    <property type="match status" value="1"/>
</dbReference>
<evidence type="ECO:0000256" key="5">
    <source>
        <dbReference type="ARBA" id="ARBA00022829"/>
    </source>
</evidence>
<evidence type="ECO:0000259" key="12">
    <source>
        <dbReference type="PROSITE" id="PS51898"/>
    </source>
</evidence>
<keyword evidence="8 10" id="KW-0233">DNA recombination</keyword>
<name>A0A1M4ZXK5_9FIRM</name>
<feature type="active site" evidence="10">
    <location>
        <position position="260"/>
    </location>
</feature>
<comment type="function">
    <text evidence="10">Site-specific tyrosine recombinase, which acts by catalyzing the cutting and rejoining of the recombining DNA molecules. The XerC-XerD complex is essential to convert dimers of the bacterial chromosome into monomers to permit their segregation at cell division. It also contributes to the segregational stability of plasmids.</text>
</comment>
<dbReference type="GO" id="GO:0051301">
    <property type="term" value="P:cell division"/>
    <property type="evidence" value="ECO:0007669"/>
    <property type="project" value="UniProtKB-UniRule"/>
</dbReference>
<reference evidence="15" key="1">
    <citation type="submission" date="2016-11" db="EMBL/GenBank/DDBJ databases">
        <authorList>
            <person name="Varghese N."/>
            <person name="Submissions S."/>
        </authorList>
    </citation>
    <scope>NUCLEOTIDE SEQUENCE [LARGE SCALE GENOMIC DNA]</scope>
    <source>
        <strain evidence="15">DSM 12395</strain>
    </source>
</reference>
<dbReference type="Proteomes" id="UP000184148">
    <property type="component" value="Unassembled WGS sequence"/>
</dbReference>
<dbReference type="Gene3D" id="1.10.443.10">
    <property type="entry name" value="Intergrase catalytic core"/>
    <property type="match status" value="1"/>
</dbReference>
<dbReference type="InterPro" id="IPR011010">
    <property type="entry name" value="DNA_brk_join_enz"/>
</dbReference>
<evidence type="ECO:0000256" key="10">
    <source>
        <dbReference type="HAMAP-Rule" id="MF_01808"/>
    </source>
</evidence>
<evidence type="ECO:0000256" key="4">
    <source>
        <dbReference type="ARBA" id="ARBA00022618"/>
    </source>
</evidence>
<dbReference type="NCBIfam" id="NF001399">
    <property type="entry name" value="PRK00283.1"/>
    <property type="match status" value="1"/>
</dbReference>